<feature type="compositionally biased region" description="Low complexity" evidence="1">
    <location>
        <begin position="62"/>
        <end position="81"/>
    </location>
</feature>
<proteinExistence type="predicted"/>
<accession>A0A7T8K0B2</accession>
<evidence type="ECO:0000313" key="3">
    <source>
        <dbReference type="Proteomes" id="UP000595437"/>
    </source>
</evidence>
<feature type="compositionally biased region" description="Basic and acidic residues" evidence="1">
    <location>
        <begin position="140"/>
        <end position="161"/>
    </location>
</feature>
<feature type="region of interest" description="Disordered" evidence="1">
    <location>
        <begin position="20"/>
        <end position="48"/>
    </location>
</feature>
<gene>
    <name evidence="2" type="ORF">FKW44_016256</name>
</gene>
<dbReference type="Proteomes" id="UP000595437">
    <property type="component" value="Chromosome 11"/>
</dbReference>
<feature type="region of interest" description="Disordered" evidence="1">
    <location>
        <begin position="62"/>
        <end position="161"/>
    </location>
</feature>
<dbReference type="AlphaFoldDB" id="A0A7T8K0B2"/>
<evidence type="ECO:0000313" key="2">
    <source>
        <dbReference type="EMBL" id="QQP41783.1"/>
    </source>
</evidence>
<dbReference type="EMBL" id="CP045900">
    <property type="protein sequence ID" value="QQP41783.1"/>
    <property type="molecule type" value="Genomic_DNA"/>
</dbReference>
<organism evidence="2 3">
    <name type="scientific">Caligus rogercresseyi</name>
    <name type="common">Sea louse</name>
    <dbReference type="NCBI Taxonomy" id="217165"/>
    <lineage>
        <taxon>Eukaryota</taxon>
        <taxon>Metazoa</taxon>
        <taxon>Ecdysozoa</taxon>
        <taxon>Arthropoda</taxon>
        <taxon>Crustacea</taxon>
        <taxon>Multicrustacea</taxon>
        <taxon>Hexanauplia</taxon>
        <taxon>Copepoda</taxon>
        <taxon>Siphonostomatoida</taxon>
        <taxon>Caligidae</taxon>
        <taxon>Caligus</taxon>
    </lineage>
</organism>
<protein>
    <submittedName>
        <fullName evidence="2">Uncharacterized protein</fullName>
    </submittedName>
</protein>
<feature type="non-terminal residue" evidence="2">
    <location>
        <position position="1"/>
    </location>
</feature>
<reference evidence="3" key="1">
    <citation type="submission" date="2021-01" db="EMBL/GenBank/DDBJ databases">
        <title>Caligus Genome Assembly.</title>
        <authorList>
            <person name="Gallardo-Escarate C."/>
        </authorList>
    </citation>
    <scope>NUCLEOTIDE SEQUENCE [LARGE SCALE GENOMIC DNA]</scope>
</reference>
<evidence type="ECO:0000256" key="1">
    <source>
        <dbReference type="SAM" id="MobiDB-lite"/>
    </source>
</evidence>
<sequence>RLNMNDFNKITAALTSMQLENKLSPRSAPLATSEDIDQGGYAGSSENVKKSSLISAAAAGGSEYAQPLDQQQAPPQGAEGANGLAGGRQRERLGKLQRRRKQYLKALAEEEPPSKEKGVAIPVATPKVPPMPTQMPPRLLAKDPTKSPTIEPDRGKEEGSK</sequence>
<keyword evidence="3" id="KW-1185">Reference proteome</keyword>
<name>A0A7T8K0B2_CALRO</name>